<dbReference type="InterPro" id="IPR036259">
    <property type="entry name" value="MFS_trans_sf"/>
</dbReference>
<feature type="transmembrane region" description="Helical" evidence="3">
    <location>
        <begin position="175"/>
        <end position="198"/>
    </location>
</feature>
<dbReference type="InterPro" id="IPR039672">
    <property type="entry name" value="MFS_2"/>
</dbReference>
<feature type="transmembrane region" description="Helical" evidence="3">
    <location>
        <begin position="224"/>
        <end position="249"/>
    </location>
</feature>
<reference evidence="4 5" key="1">
    <citation type="submission" date="2019-07" db="EMBL/GenBank/DDBJ databases">
        <authorList>
            <person name="Zhou L.-Y."/>
        </authorList>
    </citation>
    <scope>NUCLEOTIDE SEQUENCE [LARGE SCALE GENOMIC DNA]</scope>
    <source>
        <strain evidence="4 5">YIM 101269</strain>
    </source>
</reference>
<dbReference type="NCBIfam" id="TIGR00792">
    <property type="entry name" value="gph"/>
    <property type="match status" value="1"/>
</dbReference>
<dbReference type="PANTHER" id="PTHR11328:SF36">
    <property type="entry name" value="MELIBIOSE PERMEASE"/>
    <property type="match status" value="1"/>
</dbReference>
<name>A0A553K0Z5_9ACTN</name>
<evidence type="ECO:0000256" key="1">
    <source>
        <dbReference type="ARBA" id="ARBA00022448"/>
    </source>
</evidence>
<accession>A0A553K0Z5</accession>
<feature type="transmembrane region" description="Helical" evidence="3">
    <location>
        <begin position="138"/>
        <end position="163"/>
    </location>
</feature>
<feature type="transmembrane region" description="Helical" evidence="3">
    <location>
        <begin position="395"/>
        <end position="419"/>
    </location>
</feature>
<dbReference type="GO" id="GO:0008643">
    <property type="term" value="P:carbohydrate transport"/>
    <property type="evidence" value="ECO:0007669"/>
    <property type="project" value="InterPro"/>
</dbReference>
<feature type="transmembrane region" description="Helical" evidence="3">
    <location>
        <begin position="361"/>
        <end position="383"/>
    </location>
</feature>
<feature type="transmembrane region" description="Helical" evidence="3">
    <location>
        <begin position="261"/>
        <end position="281"/>
    </location>
</feature>
<comment type="caution">
    <text evidence="4">The sequence shown here is derived from an EMBL/GenBank/DDBJ whole genome shotgun (WGS) entry which is preliminary data.</text>
</comment>
<feature type="transmembrane region" description="Helical" evidence="3">
    <location>
        <begin position="97"/>
        <end position="117"/>
    </location>
</feature>
<keyword evidence="5" id="KW-1185">Reference proteome</keyword>
<dbReference type="GO" id="GO:0015293">
    <property type="term" value="F:symporter activity"/>
    <property type="evidence" value="ECO:0007669"/>
    <property type="project" value="UniProtKB-KW"/>
</dbReference>
<dbReference type="EMBL" id="VKKG01000003">
    <property type="protein sequence ID" value="TRY18373.1"/>
    <property type="molecule type" value="Genomic_DNA"/>
</dbReference>
<feature type="transmembrane region" description="Helical" evidence="3">
    <location>
        <begin position="313"/>
        <end position="340"/>
    </location>
</feature>
<evidence type="ECO:0000313" key="5">
    <source>
        <dbReference type="Proteomes" id="UP000317638"/>
    </source>
</evidence>
<gene>
    <name evidence="4" type="ORF">FOJ82_08815</name>
</gene>
<dbReference type="AlphaFoldDB" id="A0A553K0Z5"/>
<dbReference type="SUPFAM" id="SSF103473">
    <property type="entry name" value="MFS general substrate transporter"/>
    <property type="match status" value="1"/>
</dbReference>
<keyword evidence="1" id="KW-0813">Transport</keyword>
<dbReference type="Gene3D" id="1.20.1250.20">
    <property type="entry name" value="MFS general substrate transporter like domains"/>
    <property type="match status" value="1"/>
</dbReference>
<dbReference type="GO" id="GO:0005886">
    <property type="term" value="C:plasma membrane"/>
    <property type="evidence" value="ECO:0007669"/>
    <property type="project" value="TreeGrafter"/>
</dbReference>
<evidence type="ECO:0000256" key="2">
    <source>
        <dbReference type="ARBA" id="ARBA00022847"/>
    </source>
</evidence>
<keyword evidence="3" id="KW-0812">Transmembrane</keyword>
<proteinExistence type="predicted"/>
<dbReference type="Proteomes" id="UP000317638">
    <property type="component" value="Unassembled WGS sequence"/>
</dbReference>
<feature type="transmembrane region" description="Helical" evidence="3">
    <location>
        <begin position="288"/>
        <end position="307"/>
    </location>
</feature>
<dbReference type="PANTHER" id="PTHR11328">
    <property type="entry name" value="MAJOR FACILITATOR SUPERFAMILY DOMAIN-CONTAINING PROTEIN"/>
    <property type="match status" value="1"/>
</dbReference>
<protein>
    <submittedName>
        <fullName evidence="4">Sugar transporter</fullName>
    </submittedName>
</protein>
<evidence type="ECO:0000313" key="4">
    <source>
        <dbReference type="EMBL" id="TRY18373.1"/>
    </source>
</evidence>
<keyword evidence="3" id="KW-0472">Membrane</keyword>
<dbReference type="Pfam" id="PF13347">
    <property type="entry name" value="MFS_2"/>
    <property type="match status" value="1"/>
</dbReference>
<keyword evidence="4" id="KW-0762">Sugar transport</keyword>
<organism evidence="4 5">
    <name type="scientific">Tessaracoccus rhinocerotis</name>
    <dbReference type="NCBI Taxonomy" id="1689449"/>
    <lineage>
        <taxon>Bacteria</taxon>
        <taxon>Bacillati</taxon>
        <taxon>Actinomycetota</taxon>
        <taxon>Actinomycetes</taxon>
        <taxon>Propionibacteriales</taxon>
        <taxon>Propionibacteriaceae</taxon>
        <taxon>Tessaracoccus</taxon>
    </lineage>
</organism>
<dbReference type="GO" id="GO:0006814">
    <property type="term" value="P:sodium ion transport"/>
    <property type="evidence" value="ECO:0007669"/>
    <property type="project" value="InterPro"/>
</dbReference>
<dbReference type="CDD" id="cd17332">
    <property type="entry name" value="MFS_MelB_like"/>
    <property type="match status" value="1"/>
</dbReference>
<keyword evidence="2" id="KW-0769">Symport</keyword>
<dbReference type="InterPro" id="IPR001927">
    <property type="entry name" value="Na/Gal_symport"/>
</dbReference>
<keyword evidence="3" id="KW-1133">Transmembrane helix</keyword>
<dbReference type="OrthoDB" id="181905at2"/>
<feature type="transmembrane region" description="Helical" evidence="3">
    <location>
        <begin position="73"/>
        <end position="91"/>
    </location>
</feature>
<sequence>MAFGLGTLGRDMTAAMVSMFLMFYLTEVLDVSGSMVAAVTVILVVMRIFDAVNDPFMGVLVDNTRTRWGKFKPWITVGALLWGLTTVLMFVDTGLQGVAFLVVFTLVYLGWEISYTINDISFYGLLPSLTRNQKEREAIGVIARICANIGLFSVVAAIVPVTTMLGERFGSLQQGWFALAIILSVVMVAFQSLTVLFARQRVEVPAEHTPVRDLVRVIGKNDQLLWVTLGMLLFMAGYSGTTSLGIYYFKYVYGDEGMYSVFAIVLGVAQLAGLAVFPLVARVLRRRAIHLLATVLCVVGLLVFALAGQNMLVIGAAGVLLFVGQAFIQLLMLMFVADCVEYGEWKLGRRNESITFSLQPFIYKGSNALGTALVGIALVWSGISEISSPAEMTEAGAGVFKIVMMIIPMLLMVLSWVILRTKYRIDEQRYAAIISDLRARESA</sequence>
<evidence type="ECO:0000256" key="3">
    <source>
        <dbReference type="SAM" id="Phobius"/>
    </source>
</evidence>